<keyword evidence="2" id="KW-1185">Reference proteome</keyword>
<accession>A0ABQ5QYL3</accession>
<evidence type="ECO:0008006" key="3">
    <source>
        <dbReference type="Google" id="ProtNLM"/>
    </source>
</evidence>
<sequence>MTATATAPQLPMDATTLELRPRYEGANIGTWIGFKHVNYLVEEAVLGHLRACGHPAGRLHERYGLGADLVDLNTKILNVSQVDDVVTAKVRPVGVESGRLRLAVDLMVDRDGPVRAARATAGLSLRLDPGGWPADPVPDELAPITVDRLGRPEPPLAAGADPLAGLLAGHNGFGWVARMPYYYCHFSERVQMSGYLRHLEAALDLFMADRDASIAGMLAEQSWIPVVHHSSVSIVDEARMEEDLYTVFVVEDVFKRLTFTARMDCYVRRDGGLVRTATGRITHGWAAIEGRRSWRLVAFDDRLMRVLTGGGSR</sequence>
<dbReference type="EMBL" id="BSDI01000022">
    <property type="protein sequence ID" value="GLH99274.1"/>
    <property type="molecule type" value="Genomic_DNA"/>
</dbReference>
<evidence type="ECO:0000313" key="2">
    <source>
        <dbReference type="Proteomes" id="UP001144280"/>
    </source>
</evidence>
<reference evidence="1" key="1">
    <citation type="submission" date="2022-12" db="EMBL/GenBank/DDBJ databases">
        <title>New Phytohabitans aurantiacus sp. RD004123 nov., an actinomycete isolated from soil.</title>
        <authorList>
            <person name="Triningsih D.W."/>
            <person name="Harunari E."/>
            <person name="Igarashi Y."/>
        </authorList>
    </citation>
    <scope>NUCLEOTIDE SEQUENCE</scope>
    <source>
        <strain evidence="1">RD004123</strain>
    </source>
</reference>
<organism evidence="1 2">
    <name type="scientific">Phytohabitans aurantiacus</name>
    <dbReference type="NCBI Taxonomy" id="3016789"/>
    <lineage>
        <taxon>Bacteria</taxon>
        <taxon>Bacillati</taxon>
        <taxon>Actinomycetota</taxon>
        <taxon>Actinomycetes</taxon>
        <taxon>Micromonosporales</taxon>
        <taxon>Micromonosporaceae</taxon>
    </lineage>
</organism>
<dbReference type="RefSeq" id="WP_281898819.1">
    <property type="nucleotide sequence ID" value="NZ_BSDI01000022.1"/>
</dbReference>
<comment type="caution">
    <text evidence="1">The sequence shown here is derived from an EMBL/GenBank/DDBJ whole genome shotgun (WGS) entry which is preliminary data.</text>
</comment>
<dbReference type="InterPro" id="IPR029069">
    <property type="entry name" value="HotDog_dom_sf"/>
</dbReference>
<proteinExistence type="predicted"/>
<dbReference type="Proteomes" id="UP001144280">
    <property type="component" value="Unassembled WGS sequence"/>
</dbReference>
<dbReference type="SUPFAM" id="SSF54637">
    <property type="entry name" value="Thioesterase/thiol ester dehydrase-isomerase"/>
    <property type="match status" value="2"/>
</dbReference>
<protein>
    <recommendedName>
        <fullName evidence="3">Thioesterase</fullName>
    </recommendedName>
</protein>
<dbReference type="Gene3D" id="3.10.129.10">
    <property type="entry name" value="Hotdog Thioesterase"/>
    <property type="match status" value="1"/>
</dbReference>
<gene>
    <name evidence="1" type="ORF">Pa4123_45490</name>
</gene>
<evidence type="ECO:0000313" key="1">
    <source>
        <dbReference type="EMBL" id="GLH99274.1"/>
    </source>
</evidence>
<name>A0ABQ5QYL3_9ACTN</name>